<dbReference type="EMBL" id="CABFNS010000833">
    <property type="protein sequence ID" value="VUC31678.1"/>
    <property type="molecule type" value="Genomic_DNA"/>
</dbReference>
<feature type="region of interest" description="Disordered" evidence="1">
    <location>
        <begin position="67"/>
        <end position="260"/>
    </location>
</feature>
<reference evidence="3 4" key="1">
    <citation type="submission" date="2019-06" db="EMBL/GenBank/DDBJ databases">
        <authorList>
            <person name="Broberg M."/>
        </authorList>
    </citation>
    <scope>NUCLEOTIDE SEQUENCE [LARGE SCALE GENOMIC DNA]</scope>
</reference>
<proteinExistence type="predicted"/>
<keyword evidence="2" id="KW-0732">Signal</keyword>
<accession>A0ABY6UKA3</accession>
<evidence type="ECO:0000256" key="1">
    <source>
        <dbReference type="SAM" id="MobiDB-lite"/>
    </source>
</evidence>
<evidence type="ECO:0000256" key="2">
    <source>
        <dbReference type="SAM" id="SignalP"/>
    </source>
</evidence>
<evidence type="ECO:0000313" key="4">
    <source>
        <dbReference type="Proteomes" id="UP000766486"/>
    </source>
</evidence>
<evidence type="ECO:0000313" key="3">
    <source>
        <dbReference type="EMBL" id="VUC31678.1"/>
    </source>
</evidence>
<sequence length="260" mass="28545">MVALKQASIFTIPLLLAASSTVSASRNSHGIVSRSELGNDENADLKLRFANDDEVSVKARAASLALERRAKLQKKPPAPKAEKPPKAAKTKPAKLQKKPPQETKPKIDKSKISSPKLISSTNPGVTNFKSTTQYHVPSYKGPNGKTVKDPQGWKVAKRSQLERRAKLQKKPPAPKAEKPAKTKPAKLQKKPPQEAKPKIDKSKISSPKLISSTHPAATKIKSPTQYHVPSYKGPNGKTVKDPQGWKVSKRSMLRTRSRRQ</sequence>
<feature type="compositionally biased region" description="Basic and acidic residues" evidence="1">
    <location>
        <begin position="99"/>
        <end position="111"/>
    </location>
</feature>
<protein>
    <submittedName>
        <fullName evidence="3">Uncharacterized protein</fullName>
    </submittedName>
</protein>
<feature type="compositionally biased region" description="Polar residues" evidence="1">
    <location>
        <begin position="121"/>
        <end position="135"/>
    </location>
</feature>
<feature type="chain" id="PRO_5045975936" evidence="2">
    <location>
        <begin position="25"/>
        <end position="260"/>
    </location>
</feature>
<feature type="signal peptide" evidence="2">
    <location>
        <begin position="1"/>
        <end position="24"/>
    </location>
</feature>
<dbReference type="Proteomes" id="UP000766486">
    <property type="component" value="Unassembled WGS sequence"/>
</dbReference>
<name>A0ABY6UKA3_BIOOC</name>
<feature type="compositionally biased region" description="Basic residues" evidence="1">
    <location>
        <begin position="247"/>
        <end position="260"/>
    </location>
</feature>
<keyword evidence="4" id="KW-1185">Reference proteome</keyword>
<gene>
    <name evidence="3" type="ORF">CLO192961_LOCUS305675</name>
</gene>
<feature type="compositionally biased region" description="Basic residues" evidence="1">
    <location>
        <begin position="86"/>
        <end position="97"/>
    </location>
</feature>
<comment type="caution">
    <text evidence="3">The sequence shown here is derived from an EMBL/GenBank/DDBJ whole genome shotgun (WGS) entry which is preliminary data.</text>
</comment>
<feature type="compositionally biased region" description="Basic and acidic residues" evidence="1">
    <location>
        <begin position="191"/>
        <end position="203"/>
    </location>
</feature>
<organism evidence="3 4">
    <name type="scientific">Bionectria ochroleuca</name>
    <name type="common">Gliocladium roseum</name>
    <dbReference type="NCBI Taxonomy" id="29856"/>
    <lineage>
        <taxon>Eukaryota</taxon>
        <taxon>Fungi</taxon>
        <taxon>Dikarya</taxon>
        <taxon>Ascomycota</taxon>
        <taxon>Pezizomycotina</taxon>
        <taxon>Sordariomycetes</taxon>
        <taxon>Hypocreomycetidae</taxon>
        <taxon>Hypocreales</taxon>
        <taxon>Bionectriaceae</taxon>
        <taxon>Clonostachys</taxon>
    </lineage>
</organism>